<dbReference type="AlphaFoldDB" id="A0A1A8VTU4"/>
<organism evidence="2 3">
    <name type="scientific">Plasmodium ovale curtisi</name>
    <dbReference type="NCBI Taxonomy" id="864141"/>
    <lineage>
        <taxon>Eukaryota</taxon>
        <taxon>Sar</taxon>
        <taxon>Alveolata</taxon>
        <taxon>Apicomplexa</taxon>
        <taxon>Aconoidasida</taxon>
        <taxon>Haemosporida</taxon>
        <taxon>Plasmodiidae</taxon>
        <taxon>Plasmodium</taxon>
        <taxon>Plasmodium (Plasmodium)</taxon>
    </lineage>
</organism>
<feature type="compositionally biased region" description="Basic and acidic residues" evidence="1">
    <location>
        <begin position="20"/>
        <end position="37"/>
    </location>
</feature>
<feature type="compositionally biased region" description="Basic and acidic residues" evidence="1">
    <location>
        <begin position="112"/>
        <end position="157"/>
    </location>
</feature>
<feature type="compositionally biased region" description="Basic and acidic residues" evidence="1">
    <location>
        <begin position="1"/>
        <end position="11"/>
    </location>
</feature>
<protein>
    <submittedName>
        <fullName evidence="2">Uncharacterized protein</fullName>
    </submittedName>
</protein>
<gene>
    <name evidence="2" type="ORF">POVCU2_0023410</name>
</gene>
<proteinExistence type="predicted"/>
<evidence type="ECO:0000313" key="2">
    <source>
        <dbReference type="EMBL" id="SBS83897.1"/>
    </source>
</evidence>
<feature type="compositionally biased region" description="Basic and acidic residues" evidence="1">
    <location>
        <begin position="69"/>
        <end position="90"/>
    </location>
</feature>
<accession>A0A1A8VTU4</accession>
<feature type="compositionally biased region" description="Basic and acidic residues" evidence="1">
    <location>
        <begin position="206"/>
        <end position="239"/>
    </location>
</feature>
<sequence length="387" mass="46581">MELYEKDELNEARPLSFSGDNKESVSIDKIVLNKEEVNVYEMEEEDKIEKKRKRDEEEERKQKERKRRKGEEKKRRKEDEEKNVVKEKEEKRKKKEEKRKKKEEKRKKKEEKRRVAKEEKRRVAKEEEEKRVAKEEEEKRVAKEEEEKRVAKEEEEKRKKKEEKKKKEEETIIDENEKKRKKKEEKKRKKDTGKETEKRVEKKAKIKDTTSSDRKELNGNFNKEDAQYNHGVDGKKQSKEINPGYNIMSISSVIKVNISLRRFNAITPFLNEKDEKLIREIVISLGKKYSMKLLDLISKRISENRLIAGICIKWIKSIYDVYKFALKDKKYRKLHTRLCDIVEVTLKYENILTHVINKINYTIDHIMSNNGLKNTAILNYVDGTIMK</sequence>
<feature type="region of interest" description="Disordered" evidence="1">
    <location>
        <begin position="1"/>
        <end position="239"/>
    </location>
</feature>
<evidence type="ECO:0000313" key="3">
    <source>
        <dbReference type="Proteomes" id="UP000078560"/>
    </source>
</evidence>
<feature type="compositionally biased region" description="Basic residues" evidence="1">
    <location>
        <begin position="91"/>
        <end position="111"/>
    </location>
</feature>
<evidence type="ECO:0000256" key="1">
    <source>
        <dbReference type="SAM" id="MobiDB-lite"/>
    </source>
</evidence>
<dbReference type="Proteomes" id="UP000078560">
    <property type="component" value="Unassembled WGS sequence"/>
</dbReference>
<feature type="compositionally biased region" description="Basic and acidic residues" evidence="1">
    <location>
        <begin position="165"/>
        <end position="178"/>
    </location>
</feature>
<dbReference type="EMBL" id="FLQU01000318">
    <property type="protein sequence ID" value="SBS83897.1"/>
    <property type="molecule type" value="Genomic_DNA"/>
</dbReference>
<name>A0A1A8VTU4_PLAOA</name>
<feature type="compositionally biased region" description="Basic residues" evidence="1">
    <location>
        <begin position="179"/>
        <end position="191"/>
    </location>
</feature>
<reference evidence="3" key="1">
    <citation type="submission" date="2016-05" db="EMBL/GenBank/DDBJ databases">
        <authorList>
            <person name="Naeem Raeece"/>
        </authorList>
    </citation>
    <scope>NUCLEOTIDE SEQUENCE [LARGE SCALE GENOMIC DNA]</scope>
</reference>